<evidence type="ECO:0000256" key="7">
    <source>
        <dbReference type="ARBA" id="ARBA00017058"/>
    </source>
</evidence>
<dbReference type="Proteomes" id="UP001054902">
    <property type="component" value="Unassembled WGS sequence"/>
</dbReference>
<sequence>MYEHPLVARYATKEMSFIFSPAKKFSTWRKLWIALATAQKELGLDITEKQLSEMRANIYNIDFDFAAKKEREFRHDVMGHVHAFGEVAPTAMPIIHLGATSCYVTDNTELIQIKEAMILIKRKLVQTINILKEFAIEYKDMPTLGFTHYQPAQLTTIGKRCTLWIQDLVFDLERLDREIDALPLRGVKGTTGTQASFLELFNGDHEKVKALNQRVTELMGFQKAIPVSGQTYTRKIDYNVLSVLSGIAQSAYKMCGDIRLLSNLKEVEEPFSKTQIGSSAMAYKRNPMRSERVTSLARYVLSLPSAAANTHANQWFERTLDDSAIRRMYLPESFLAVDVILNLLSNISDGLHVWPEVVKAHVMAELPFMATEVILMKGVERGGDRQKLHEAIRVHSMDAASVVKGEGKPNDLLKRIKNDPLFKSIHDIDSLIDPKLFVGRAPEQVTEFINDIVDPILQENKELLKMTSSDEVNI</sequence>
<dbReference type="InterPro" id="IPR008948">
    <property type="entry name" value="L-Aspartase-like"/>
</dbReference>
<evidence type="ECO:0000313" key="14">
    <source>
        <dbReference type="EMBL" id="GFH54068.1"/>
    </source>
</evidence>
<dbReference type="SMART" id="SM00998">
    <property type="entry name" value="ADSL_C"/>
    <property type="match status" value="1"/>
</dbReference>
<comment type="similarity">
    <text evidence="4 12">Belongs to the lyase 1 family. Adenylosuccinate lyase subfamily.</text>
</comment>
<evidence type="ECO:0000256" key="10">
    <source>
        <dbReference type="ARBA" id="ARBA00030717"/>
    </source>
</evidence>
<comment type="catalytic activity">
    <reaction evidence="11 12">
        <text>N(6)-(1,2-dicarboxyethyl)-AMP = fumarate + AMP</text>
        <dbReference type="Rhea" id="RHEA:16853"/>
        <dbReference type="ChEBI" id="CHEBI:29806"/>
        <dbReference type="ChEBI" id="CHEBI:57567"/>
        <dbReference type="ChEBI" id="CHEBI:456215"/>
        <dbReference type="EC" id="4.3.2.2"/>
    </reaction>
</comment>
<dbReference type="Gene3D" id="1.10.275.60">
    <property type="match status" value="1"/>
</dbReference>
<dbReference type="PRINTS" id="PR00149">
    <property type="entry name" value="FUMRATELYASE"/>
</dbReference>
<dbReference type="SUPFAM" id="SSF48557">
    <property type="entry name" value="L-aspartase-like"/>
    <property type="match status" value="1"/>
</dbReference>
<evidence type="ECO:0000256" key="8">
    <source>
        <dbReference type="ARBA" id="ARBA00022755"/>
    </source>
</evidence>
<evidence type="ECO:0000256" key="5">
    <source>
        <dbReference type="ARBA" id="ARBA00011668"/>
    </source>
</evidence>
<comment type="pathway">
    <text evidence="3 12">Purine metabolism; AMP biosynthesis via de novo pathway; AMP from IMP: step 2/2.</text>
</comment>
<dbReference type="CDD" id="cd03302">
    <property type="entry name" value="Adenylsuccinate_lyase_2"/>
    <property type="match status" value="1"/>
</dbReference>
<gene>
    <name evidence="14" type="ORF">CTEN210_10545</name>
</gene>
<evidence type="ECO:0000256" key="2">
    <source>
        <dbReference type="ARBA" id="ARBA00004706"/>
    </source>
</evidence>
<comment type="caution">
    <text evidence="14">The sequence shown here is derived from an EMBL/GenBank/DDBJ whole genome shotgun (WGS) entry which is preliminary data.</text>
</comment>
<evidence type="ECO:0000256" key="3">
    <source>
        <dbReference type="ARBA" id="ARBA00004734"/>
    </source>
</evidence>
<dbReference type="GO" id="GO:0070626">
    <property type="term" value="F:(S)-2-(5-amino-1-(5-phospho-D-ribosyl)imidazole-4-carboxamido) succinate lyase (fumarate-forming) activity"/>
    <property type="evidence" value="ECO:0007669"/>
    <property type="project" value="TreeGrafter"/>
</dbReference>
<organism evidence="14 15">
    <name type="scientific">Chaetoceros tenuissimus</name>
    <dbReference type="NCBI Taxonomy" id="426638"/>
    <lineage>
        <taxon>Eukaryota</taxon>
        <taxon>Sar</taxon>
        <taxon>Stramenopiles</taxon>
        <taxon>Ochrophyta</taxon>
        <taxon>Bacillariophyta</taxon>
        <taxon>Coscinodiscophyceae</taxon>
        <taxon>Chaetocerotophycidae</taxon>
        <taxon>Chaetocerotales</taxon>
        <taxon>Chaetocerotaceae</taxon>
        <taxon>Chaetoceros</taxon>
    </lineage>
</organism>
<dbReference type="PANTHER" id="PTHR43172">
    <property type="entry name" value="ADENYLOSUCCINATE LYASE"/>
    <property type="match status" value="1"/>
</dbReference>
<dbReference type="EMBL" id="BLLK01000047">
    <property type="protein sequence ID" value="GFH54068.1"/>
    <property type="molecule type" value="Genomic_DNA"/>
</dbReference>
<evidence type="ECO:0000259" key="13">
    <source>
        <dbReference type="SMART" id="SM00998"/>
    </source>
</evidence>
<evidence type="ECO:0000313" key="15">
    <source>
        <dbReference type="Proteomes" id="UP001054902"/>
    </source>
</evidence>
<dbReference type="NCBIfam" id="TIGR00928">
    <property type="entry name" value="purB"/>
    <property type="match status" value="1"/>
</dbReference>
<dbReference type="InterPro" id="IPR022761">
    <property type="entry name" value="Fumarate_lyase_N"/>
</dbReference>
<evidence type="ECO:0000256" key="9">
    <source>
        <dbReference type="ARBA" id="ARBA00023239"/>
    </source>
</evidence>
<evidence type="ECO:0000256" key="11">
    <source>
        <dbReference type="ARBA" id="ARBA00047513"/>
    </source>
</evidence>
<comment type="pathway">
    <text evidence="2 12">Purine metabolism; IMP biosynthesis via de novo pathway; 5-amino-1-(5-phospho-D-ribosyl)imidazole-4-carboxamide from 5-amino-1-(5-phospho-D-ribosyl)imidazole-4-carboxylate: step 2/2.</text>
</comment>
<dbReference type="Pfam" id="PF00206">
    <property type="entry name" value="Lyase_1"/>
    <property type="match status" value="1"/>
</dbReference>
<dbReference type="Gene3D" id="1.20.200.10">
    <property type="entry name" value="Fumarase/aspartase (Central domain)"/>
    <property type="match status" value="1"/>
</dbReference>
<dbReference type="GO" id="GO:0005829">
    <property type="term" value="C:cytosol"/>
    <property type="evidence" value="ECO:0007669"/>
    <property type="project" value="TreeGrafter"/>
</dbReference>
<evidence type="ECO:0000256" key="12">
    <source>
        <dbReference type="RuleBase" id="RU361172"/>
    </source>
</evidence>
<dbReference type="EC" id="4.3.2.2" evidence="6 12"/>
<dbReference type="InterPro" id="IPR020557">
    <property type="entry name" value="Fumarate_lyase_CS"/>
</dbReference>
<comment type="catalytic activity">
    <reaction evidence="1 12">
        <text>(2S)-2-[5-amino-1-(5-phospho-beta-D-ribosyl)imidazole-4-carboxamido]succinate = 5-amino-1-(5-phospho-beta-D-ribosyl)imidazole-4-carboxamide + fumarate</text>
        <dbReference type="Rhea" id="RHEA:23920"/>
        <dbReference type="ChEBI" id="CHEBI:29806"/>
        <dbReference type="ChEBI" id="CHEBI:58443"/>
        <dbReference type="ChEBI" id="CHEBI:58475"/>
        <dbReference type="EC" id="4.3.2.2"/>
    </reaction>
</comment>
<comment type="subunit">
    <text evidence="5">Homotetramer. Residues from neighboring subunits contribute catalytic and substrate-binding residues to each active site.</text>
</comment>
<dbReference type="AlphaFoldDB" id="A0AAD3CXN7"/>
<dbReference type="PROSITE" id="PS00163">
    <property type="entry name" value="FUMARATE_LYASES"/>
    <property type="match status" value="1"/>
</dbReference>
<dbReference type="InterPro" id="IPR019468">
    <property type="entry name" value="AdenyloSucc_lyase_C"/>
</dbReference>
<dbReference type="GO" id="GO:0004018">
    <property type="term" value="F:N6-(1,2-dicarboxyethyl)AMP AMP-lyase (fumarate-forming) activity"/>
    <property type="evidence" value="ECO:0007669"/>
    <property type="project" value="InterPro"/>
</dbReference>
<dbReference type="PANTHER" id="PTHR43172:SF1">
    <property type="entry name" value="ADENYLOSUCCINATE LYASE"/>
    <property type="match status" value="1"/>
</dbReference>
<feature type="domain" description="Adenylosuccinate lyase C-terminal" evidence="13">
    <location>
        <begin position="366"/>
        <end position="449"/>
    </location>
</feature>
<keyword evidence="15" id="KW-1185">Reference proteome</keyword>
<dbReference type="FunFam" id="1.10.275.60:FF:000001">
    <property type="entry name" value="Adenylosuccinate lyase"/>
    <property type="match status" value="1"/>
</dbReference>
<proteinExistence type="inferred from homology"/>
<dbReference type="InterPro" id="IPR000362">
    <property type="entry name" value="Fumarate_lyase_fam"/>
</dbReference>
<name>A0AAD3CXN7_9STRA</name>
<keyword evidence="8 12" id="KW-0658">Purine biosynthesis</keyword>
<dbReference type="InterPro" id="IPR004769">
    <property type="entry name" value="Pur_lyase"/>
</dbReference>
<evidence type="ECO:0000256" key="6">
    <source>
        <dbReference type="ARBA" id="ARBA00012339"/>
    </source>
</evidence>
<accession>A0AAD3CXN7</accession>
<dbReference type="GO" id="GO:0044208">
    <property type="term" value="P:'de novo' AMP biosynthetic process"/>
    <property type="evidence" value="ECO:0007669"/>
    <property type="project" value="TreeGrafter"/>
</dbReference>
<reference evidence="14 15" key="1">
    <citation type="journal article" date="2021" name="Sci. Rep.">
        <title>The genome of the diatom Chaetoceros tenuissimus carries an ancient integrated fragment of an extant virus.</title>
        <authorList>
            <person name="Hongo Y."/>
            <person name="Kimura K."/>
            <person name="Takaki Y."/>
            <person name="Yoshida Y."/>
            <person name="Baba S."/>
            <person name="Kobayashi G."/>
            <person name="Nagasaki K."/>
            <person name="Hano T."/>
            <person name="Tomaru Y."/>
        </authorList>
    </citation>
    <scope>NUCLEOTIDE SEQUENCE [LARGE SCALE GENOMIC DNA]</scope>
    <source>
        <strain evidence="14 15">NIES-3715</strain>
    </source>
</reference>
<protein>
    <recommendedName>
        <fullName evidence="7 12">Adenylosuccinate lyase</fullName>
        <shortName evidence="12">ASL</shortName>
        <ecNumber evidence="6 12">4.3.2.2</ecNumber>
    </recommendedName>
    <alternativeName>
        <fullName evidence="10 12">Adenylosuccinase</fullName>
    </alternativeName>
</protein>
<evidence type="ECO:0000256" key="4">
    <source>
        <dbReference type="ARBA" id="ARBA00008273"/>
    </source>
</evidence>
<evidence type="ECO:0000256" key="1">
    <source>
        <dbReference type="ARBA" id="ARBA00000598"/>
    </source>
</evidence>
<dbReference type="Gene3D" id="1.10.40.30">
    <property type="entry name" value="Fumarase/aspartase (C-terminal domain)"/>
    <property type="match status" value="1"/>
</dbReference>
<keyword evidence="9 12" id="KW-0456">Lyase</keyword>
<dbReference type="Pfam" id="PF10397">
    <property type="entry name" value="ADSL_C"/>
    <property type="match status" value="1"/>
</dbReference>